<protein>
    <recommendedName>
        <fullName evidence="3">Rha family transcriptional regulator</fullName>
    </recommendedName>
</protein>
<name>A0A3R9GEG9_9ENTR</name>
<organism evidence="1 2">
    <name type="scientific">Atlantibacter subterraneus</name>
    <dbReference type="NCBI Taxonomy" id="255519"/>
    <lineage>
        <taxon>Bacteria</taxon>
        <taxon>Pseudomonadati</taxon>
        <taxon>Pseudomonadota</taxon>
        <taxon>Gammaproteobacteria</taxon>
        <taxon>Enterobacterales</taxon>
        <taxon>Enterobacteriaceae</taxon>
        <taxon>Atlantibacter</taxon>
    </lineage>
</organism>
<sequence length="98" mass="11346">MSKLKDLVCRPDFLSVSSNEVAKEFGKRHDHVLRDIRVIFKWLGLPEDHLSGTYADDFGRVYPCYRLDRKLALVLLTSYDNASRLKVIEHFIENGGHL</sequence>
<evidence type="ECO:0008006" key="3">
    <source>
        <dbReference type="Google" id="ProtNLM"/>
    </source>
</evidence>
<dbReference type="AlphaFoldDB" id="A0A3R9GEG9"/>
<dbReference type="EMBL" id="RHXB01000001">
    <property type="protein sequence ID" value="RSE29229.1"/>
    <property type="molecule type" value="Genomic_DNA"/>
</dbReference>
<dbReference type="InterPro" id="IPR014054">
    <property type="entry name" value="Phage_regulatory_Rha"/>
</dbReference>
<comment type="caution">
    <text evidence="1">The sequence shown here is derived from an EMBL/GenBank/DDBJ whole genome shotgun (WGS) entry which is preliminary data.</text>
</comment>
<evidence type="ECO:0000313" key="1">
    <source>
        <dbReference type="EMBL" id="RSE29229.1"/>
    </source>
</evidence>
<gene>
    <name evidence="1" type="ORF">EGT71_01535</name>
</gene>
<dbReference type="Pfam" id="PF09669">
    <property type="entry name" value="Phage_pRha"/>
    <property type="match status" value="1"/>
</dbReference>
<accession>A0A3R9GEG9</accession>
<proteinExistence type="predicted"/>
<reference evidence="1 2" key="1">
    <citation type="submission" date="2018-10" db="EMBL/GenBank/DDBJ databases">
        <title>Transmission dynamics of multidrug resistant bacteria on intensive care unit surfaces.</title>
        <authorList>
            <person name="D'Souza A.W."/>
            <person name="Potter R.F."/>
            <person name="Wallace M."/>
            <person name="Shupe A."/>
            <person name="Patel S."/>
            <person name="Sun S."/>
            <person name="Gul D."/>
            <person name="Kwon J.H."/>
            <person name="Andleeb S."/>
            <person name="Burnham C.-A.D."/>
            <person name="Dantas G."/>
        </authorList>
    </citation>
    <scope>NUCLEOTIDE SEQUENCE [LARGE SCALE GENOMIC DNA]</scope>
    <source>
        <strain evidence="1 2">AS_373</strain>
    </source>
</reference>
<dbReference type="RefSeq" id="WP_125292278.1">
    <property type="nucleotide sequence ID" value="NZ_RHWZ01000002.1"/>
</dbReference>
<evidence type="ECO:0000313" key="2">
    <source>
        <dbReference type="Proteomes" id="UP000275331"/>
    </source>
</evidence>
<dbReference type="Proteomes" id="UP000275331">
    <property type="component" value="Unassembled WGS sequence"/>
</dbReference>
<dbReference type="OrthoDB" id="5574448at2"/>